<name>A0A1Q5U2U9_9EURO</name>
<comment type="caution">
    <text evidence="1">The sequence shown here is derived from an EMBL/GenBank/DDBJ whole genome shotgun (WGS) entry which is preliminary data.</text>
</comment>
<dbReference type="AlphaFoldDB" id="A0A1Q5U2U9"/>
<evidence type="ECO:0000313" key="1">
    <source>
        <dbReference type="EMBL" id="OKP06822.1"/>
    </source>
</evidence>
<reference evidence="1 2" key="1">
    <citation type="submission" date="2016-10" db="EMBL/GenBank/DDBJ databases">
        <title>Genome sequence of the ascomycete fungus Penicillium subrubescens.</title>
        <authorList>
            <person name="De Vries R.P."/>
            <person name="Peng M."/>
            <person name="Dilokpimol A."/>
            <person name="Hilden K."/>
            <person name="Makela M.R."/>
            <person name="Grigoriev I."/>
            <person name="Riley R."/>
            <person name="Granchi Z."/>
        </authorList>
    </citation>
    <scope>NUCLEOTIDE SEQUENCE [LARGE SCALE GENOMIC DNA]</scope>
    <source>
        <strain evidence="1 2">CBS 132785</strain>
    </source>
</reference>
<accession>A0A1Q5U2U9</accession>
<protein>
    <submittedName>
        <fullName evidence="1">Uncharacterized protein</fullName>
    </submittedName>
</protein>
<gene>
    <name evidence="1" type="ORF">PENSUB_6189</name>
</gene>
<sequence length="86" mass="9733">MDSAQSHDLIAKRVNQLPRVSLASLNRFERTPASDDPYYLPERLQGRSMQSAAVEANAELLERFICKKATKVEEGKREEINKEEGA</sequence>
<proteinExistence type="predicted"/>
<dbReference type="Proteomes" id="UP000186955">
    <property type="component" value="Unassembled WGS sequence"/>
</dbReference>
<keyword evidence="2" id="KW-1185">Reference proteome</keyword>
<dbReference type="EMBL" id="MNBE01000587">
    <property type="protein sequence ID" value="OKP06822.1"/>
    <property type="molecule type" value="Genomic_DNA"/>
</dbReference>
<organism evidence="1 2">
    <name type="scientific">Penicillium subrubescens</name>
    <dbReference type="NCBI Taxonomy" id="1316194"/>
    <lineage>
        <taxon>Eukaryota</taxon>
        <taxon>Fungi</taxon>
        <taxon>Dikarya</taxon>
        <taxon>Ascomycota</taxon>
        <taxon>Pezizomycotina</taxon>
        <taxon>Eurotiomycetes</taxon>
        <taxon>Eurotiomycetidae</taxon>
        <taxon>Eurotiales</taxon>
        <taxon>Aspergillaceae</taxon>
        <taxon>Penicillium</taxon>
    </lineage>
</organism>
<evidence type="ECO:0000313" key="2">
    <source>
        <dbReference type="Proteomes" id="UP000186955"/>
    </source>
</evidence>
<dbReference type="OrthoDB" id="4501485at2759"/>